<organism evidence="1">
    <name type="scientific">Cacopsylla melanoneura</name>
    <dbReference type="NCBI Taxonomy" id="428564"/>
    <lineage>
        <taxon>Eukaryota</taxon>
        <taxon>Metazoa</taxon>
        <taxon>Ecdysozoa</taxon>
        <taxon>Arthropoda</taxon>
        <taxon>Hexapoda</taxon>
        <taxon>Insecta</taxon>
        <taxon>Pterygota</taxon>
        <taxon>Neoptera</taxon>
        <taxon>Paraneoptera</taxon>
        <taxon>Hemiptera</taxon>
        <taxon>Sternorrhyncha</taxon>
        <taxon>Psylloidea</taxon>
        <taxon>Psyllidae</taxon>
        <taxon>Psyllinae</taxon>
        <taxon>Cacopsylla</taxon>
    </lineage>
</organism>
<dbReference type="EMBL" id="HBUF01349790">
    <property type="protein sequence ID" value="CAG6712817.1"/>
    <property type="molecule type" value="Transcribed_RNA"/>
</dbReference>
<dbReference type="AlphaFoldDB" id="A0A8D8XX92"/>
<proteinExistence type="predicted"/>
<reference evidence="1" key="1">
    <citation type="submission" date="2021-05" db="EMBL/GenBank/DDBJ databases">
        <authorList>
            <person name="Alioto T."/>
            <person name="Alioto T."/>
            <person name="Gomez Garrido J."/>
        </authorList>
    </citation>
    <scope>NUCLEOTIDE SEQUENCE</scope>
</reference>
<name>A0A8D8XX92_9HEMI</name>
<sequence>MFHQSSLSIQVYRVAQLKSYKAISRKTYKIEKCFQSKIFMDLWETSLNDLGFTLKVVLQGQAKVGQGKVIKKDVSQSAMKTLLALRIDRRRYFFFGFVFFHKLQAWSCHTNA</sequence>
<evidence type="ECO:0000313" key="1">
    <source>
        <dbReference type="EMBL" id="CAG6712817.1"/>
    </source>
</evidence>
<protein>
    <submittedName>
        <fullName evidence="1">Uncharacterized protein</fullName>
    </submittedName>
</protein>
<accession>A0A8D8XX92</accession>